<reference evidence="3 4" key="1">
    <citation type="submission" date="2018-08" db="EMBL/GenBank/DDBJ databases">
        <title>Genomic Encyclopedia of Type Strains, Phase IV (KMG-IV): sequencing the most valuable type-strain genomes for metagenomic binning, comparative biology and taxonomic classification.</title>
        <authorList>
            <person name="Goeker M."/>
        </authorList>
    </citation>
    <scope>NUCLEOTIDE SEQUENCE [LARGE SCALE GENOMIC DNA]</scope>
    <source>
        <strain evidence="3 4">BW863</strain>
    </source>
</reference>
<dbReference type="AlphaFoldDB" id="A0A3D9YNM6"/>
<comment type="pathway">
    <text evidence="2">Cell wall biogenesis; peptidoglycan recycling.</text>
</comment>
<feature type="binding site" evidence="2">
    <location>
        <begin position="10"/>
        <end position="17"/>
    </location>
    <ligand>
        <name>ATP</name>
        <dbReference type="ChEBI" id="CHEBI:30616"/>
    </ligand>
</feature>
<dbReference type="GO" id="GO:0016301">
    <property type="term" value="F:kinase activity"/>
    <property type="evidence" value="ECO:0007669"/>
    <property type="project" value="UniProtKB-KW"/>
</dbReference>
<dbReference type="EC" id="2.7.1.170" evidence="2"/>
<gene>
    <name evidence="2" type="primary">anmK</name>
    <name evidence="3" type="ORF">DES32_3013</name>
</gene>
<dbReference type="Pfam" id="PF03702">
    <property type="entry name" value="AnmK"/>
    <property type="match status" value="1"/>
</dbReference>
<dbReference type="HAMAP" id="MF_01270">
    <property type="entry name" value="AnhMurNAc_kinase"/>
    <property type="match status" value="1"/>
</dbReference>
<accession>A0A3D9YNM6</accession>
<protein>
    <recommendedName>
        <fullName evidence="2">Anhydro-N-acetylmuramic acid kinase</fullName>
        <ecNumber evidence="2">2.7.1.170</ecNumber>
    </recommendedName>
    <alternativeName>
        <fullName evidence="2">AnhMurNAc kinase</fullName>
    </alternativeName>
</protein>
<keyword evidence="2" id="KW-0067">ATP-binding</keyword>
<dbReference type="Proteomes" id="UP000256900">
    <property type="component" value="Unassembled WGS sequence"/>
</dbReference>
<evidence type="ECO:0000256" key="1">
    <source>
        <dbReference type="ARBA" id="ARBA00023277"/>
    </source>
</evidence>
<comment type="catalytic activity">
    <reaction evidence="2">
        <text>1,6-anhydro-N-acetyl-beta-muramate + ATP + H2O = N-acetyl-D-muramate 6-phosphate + ADP + H(+)</text>
        <dbReference type="Rhea" id="RHEA:24952"/>
        <dbReference type="ChEBI" id="CHEBI:15377"/>
        <dbReference type="ChEBI" id="CHEBI:15378"/>
        <dbReference type="ChEBI" id="CHEBI:30616"/>
        <dbReference type="ChEBI" id="CHEBI:58690"/>
        <dbReference type="ChEBI" id="CHEBI:58722"/>
        <dbReference type="ChEBI" id="CHEBI:456216"/>
        <dbReference type="EC" id="2.7.1.170"/>
    </reaction>
</comment>
<proteinExistence type="inferred from homology"/>
<name>A0A3D9YNM6_9HYPH</name>
<dbReference type="InterPro" id="IPR005338">
    <property type="entry name" value="Anhydro_N_Ac-Mur_kinase"/>
</dbReference>
<evidence type="ECO:0000313" key="4">
    <source>
        <dbReference type="Proteomes" id="UP000256900"/>
    </source>
</evidence>
<evidence type="ECO:0000256" key="2">
    <source>
        <dbReference type="HAMAP-Rule" id="MF_01270"/>
    </source>
</evidence>
<dbReference type="Gene3D" id="3.30.420.40">
    <property type="match status" value="2"/>
</dbReference>
<evidence type="ECO:0000313" key="3">
    <source>
        <dbReference type="EMBL" id="REF84167.1"/>
    </source>
</evidence>
<dbReference type="UniPathway" id="UPA00544"/>
<sequence>MTRALGLMSGTSLDGIDVAIIETDGAADVTQGPARSFAYDDEDRALLRAALAAAQDLPADPAARMARPGVLAEAERRVTTRHAEAVRDFLIAEMIDPASVDIVGFHGQTVIHRPAERFTVQIGDGVQLARSVGRPVAYDFRAADVAAGGQGAPLVPIYHRALVEAAGFAEPIVVVNIGGVANLTYVDGGAPVAFDTGPGNALIDDTMFSRAGEKMDGGGLTAAAGKVNPVALAELLAHPFFALPPPKSLDRNAFSSAAVAALPLEDAVATLTAFTAHSIVRALDHLPKQPKLVVLVGGGAHNLTLRWQLMQLLPCGLVVAEALGWSGDALEAQAFAYLAVRRLKNLPITFPTTTGVAEPMPGGLIAGAN</sequence>
<keyword evidence="2" id="KW-0808">Transferase</keyword>
<comment type="function">
    <text evidence="2">Catalyzes the specific phosphorylation of 1,6-anhydro-N-acetylmuramic acid (anhMurNAc) with the simultaneous cleavage of the 1,6-anhydro ring, generating MurNAc-6-P. Is required for the utilization of anhMurNAc either imported from the medium or derived from its own cell wall murein, and thus plays a role in cell wall recycling.</text>
</comment>
<keyword evidence="4" id="KW-1185">Reference proteome</keyword>
<comment type="caution">
    <text evidence="3">The sequence shown here is derived from an EMBL/GenBank/DDBJ whole genome shotgun (WGS) entry which is preliminary data.</text>
</comment>
<dbReference type="GO" id="GO:0009254">
    <property type="term" value="P:peptidoglycan turnover"/>
    <property type="evidence" value="ECO:0007669"/>
    <property type="project" value="UniProtKB-UniRule"/>
</dbReference>
<keyword evidence="2" id="KW-0547">Nucleotide-binding</keyword>
<comment type="similarity">
    <text evidence="2">Belongs to the anhydro-N-acetylmuramic acid kinase family.</text>
</comment>
<dbReference type="InterPro" id="IPR043129">
    <property type="entry name" value="ATPase_NBD"/>
</dbReference>
<comment type="pathway">
    <text evidence="2">Amino-sugar metabolism; 1,6-anhydro-N-acetylmuramate degradation.</text>
</comment>
<keyword evidence="2 3" id="KW-0418">Kinase</keyword>
<dbReference type="SUPFAM" id="SSF53067">
    <property type="entry name" value="Actin-like ATPase domain"/>
    <property type="match status" value="1"/>
</dbReference>
<dbReference type="EMBL" id="QUMO01000005">
    <property type="protein sequence ID" value="REF84167.1"/>
    <property type="molecule type" value="Genomic_DNA"/>
</dbReference>
<dbReference type="NCBIfam" id="NF007141">
    <property type="entry name" value="PRK09585.1-5"/>
    <property type="match status" value="1"/>
</dbReference>
<dbReference type="PANTHER" id="PTHR30605">
    <property type="entry name" value="ANHYDRO-N-ACETYLMURAMIC ACID KINASE"/>
    <property type="match status" value="1"/>
</dbReference>
<dbReference type="GO" id="GO:0006040">
    <property type="term" value="P:amino sugar metabolic process"/>
    <property type="evidence" value="ECO:0007669"/>
    <property type="project" value="InterPro"/>
</dbReference>
<dbReference type="RefSeq" id="WP_342633317.1">
    <property type="nucleotide sequence ID" value="NZ_CP025086.1"/>
</dbReference>
<dbReference type="GO" id="GO:0005524">
    <property type="term" value="F:ATP binding"/>
    <property type="evidence" value="ECO:0007669"/>
    <property type="project" value="UniProtKB-UniRule"/>
</dbReference>
<dbReference type="PANTHER" id="PTHR30605:SF0">
    <property type="entry name" value="ANHYDRO-N-ACETYLMURAMIC ACID KINASE"/>
    <property type="match status" value="1"/>
</dbReference>
<dbReference type="GO" id="GO:0016773">
    <property type="term" value="F:phosphotransferase activity, alcohol group as acceptor"/>
    <property type="evidence" value="ECO:0007669"/>
    <property type="project" value="UniProtKB-UniRule"/>
</dbReference>
<organism evidence="3 4">
    <name type="scientific">Methylovirgula ligni</name>
    <dbReference type="NCBI Taxonomy" id="569860"/>
    <lineage>
        <taxon>Bacteria</taxon>
        <taxon>Pseudomonadati</taxon>
        <taxon>Pseudomonadota</taxon>
        <taxon>Alphaproteobacteria</taxon>
        <taxon>Hyphomicrobiales</taxon>
        <taxon>Beijerinckiaceae</taxon>
        <taxon>Methylovirgula</taxon>
    </lineage>
</organism>
<dbReference type="GO" id="GO:0097175">
    <property type="term" value="P:1,6-anhydro-N-acetyl-beta-muramic acid catabolic process"/>
    <property type="evidence" value="ECO:0007669"/>
    <property type="project" value="UniProtKB-UniRule"/>
</dbReference>
<dbReference type="UniPathway" id="UPA00343"/>
<keyword evidence="1 2" id="KW-0119">Carbohydrate metabolism</keyword>